<keyword evidence="5" id="KW-1185">Reference proteome</keyword>
<dbReference type="Proteomes" id="UP000231259">
    <property type="component" value="Unassembled WGS sequence"/>
</dbReference>
<dbReference type="InterPro" id="IPR019494">
    <property type="entry name" value="FIST_C"/>
</dbReference>
<reference evidence="4 5" key="1">
    <citation type="submission" date="2013-09" db="EMBL/GenBank/DDBJ databases">
        <title>Genome sequencing of Phaeobacter antarcticus sp. nov. SM1211.</title>
        <authorList>
            <person name="Zhang X.-Y."/>
            <person name="Liu C."/>
            <person name="Chen X.-L."/>
            <person name="Xie B.-B."/>
            <person name="Qin Q.-L."/>
            <person name="Rong J.-C."/>
            <person name="Zhang Y.-Z."/>
        </authorList>
    </citation>
    <scope>NUCLEOTIDE SEQUENCE [LARGE SCALE GENOMIC DNA]</scope>
    <source>
        <strain evidence="4 5">SM1211</strain>
    </source>
</reference>
<comment type="caution">
    <text evidence="4">The sequence shown here is derived from an EMBL/GenBank/DDBJ whole genome shotgun (WGS) entry which is preliminary data.</text>
</comment>
<feature type="compositionally biased region" description="Gly residues" evidence="1">
    <location>
        <begin position="1"/>
        <end position="10"/>
    </location>
</feature>
<evidence type="ECO:0000313" key="4">
    <source>
        <dbReference type="EMBL" id="PIL12425.1"/>
    </source>
</evidence>
<dbReference type="PANTHER" id="PTHR40252:SF2">
    <property type="entry name" value="BLR0328 PROTEIN"/>
    <property type="match status" value="1"/>
</dbReference>
<protein>
    <recommendedName>
        <fullName evidence="6">GfdT protein</fullName>
    </recommendedName>
</protein>
<feature type="region of interest" description="Disordered" evidence="1">
    <location>
        <begin position="1"/>
        <end position="29"/>
    </location>
</feature>
<dbReference type="SMART" id="SM00897">
    <property type="entry name" value="FIST"/>
    <property type="match status" value="1"/>
</dbReference>
<evidence type="ECO:0000313" key="5">
    <source>
        <dbReference type="Proteomes" id="UP000231259"/>
    </source>
</evidence>
<evidence type="ECO:0000259" key="2">
    <source>
        <dbReference type="SMART" id="SM00897"/>
    </source>
</evidence>
<evidence type="ECO:0000259" key="3">
    <source>
        <dbReference type="SMART" id="SM01204"/>
    </source>
</evidence>
<dbReference type="AlphaFoldDB" id="A0A2G8QT01"/>
<feature type="domain" description="FIST" evidence="2">
    <location>
        <begin position="60"/>
        <end position="259"/>
    </location>
</feature>
<dbReference type="InterPro" id="IPR013702">
    <property type="entry name" value="FIST_domain_N"/>
</dbReference>
<name>A0A2G8QT01_9RHOB</name>
<dbReference type="SMART" id="SM01204">
    <property type="entry name" value="FIST_C"/>
    <property type="match status" value="1"/>
</dbReference>
<sequence length="408" mass="43531">MDLDGGGTGPDGSTRLTSGATRKVAAQSEAPHPGALRVAQVAADHPAPLTAIRDQMAGAELALVLLFVTPQADFRAVVQQAEGQFGEADVLACTTAGELGQLGYEEGQILAVGFPAALFSVRSYAIECLDRLDEQVVIDTAIQQRTALTRTAADQPWEFAFLMIDGLSLCEEHLTTLLAAGLGSMALFGGSSGDGTAFQQTWLARNGVVLENAALVALVRSSCPVHVFSLDHLQPTETRMVVTAADPERRVVQEINAEPAAAEYARLLGKDPNQLDPFIFAAHPVVVRLGDTHHVRAIRQVNEAGELVFFSAINEGMVLTLAEPEDMAQHLDRELSGLVRARGGVPQILACDCVLRRIEAGQSQKTREVSGILRDRNVIGFSTYGEQLGALHVNQTLTGVAIYPPPED</sequence>
<dbReference type="PANTHER" id="PTHR40252">
    <property type="entry name" value="BLR0328 PROTEIN"/>
    <property type="match status" value="1"/>
</dbReference>
<accession>A0A2G8QT01</accession>
<evidence type="ECO:0000256" key="1">
    <source>
        <dbReference type="SAM" id="MobiDB-lite"/>
    </source>
</evidence>
<dbReference type="EMBL" id="AWWI01000186">
    <property type="protein sequence ID" value="PIL12425.1"/>
    <property type="molecule type" value="Genomic_DNA"/>
</dbReference>
<dbReference type="Pfam" id="PF08495">
    <property type="entry name" value="FIST"/>
    <property type="match status" value="1"/>
</dbReference>
<feature type="domain" description="FIST C-domain" evidence="3">
    <location>
        <begin position="260"/>
        <end position="390"/>
    </location>
</feature>
<evidence type="ECO:0008006" key="6">
    <source>
        <dbReference type="Google" id="ProtNLM"/>
    </source>
</evidence>
<gene>
    <name evidence="4" type="ORF">P775_28385</name>
</gene>
<organism evidence="4 5">
    <name type="scientific">Puniceibacterium antarcticum</name>
    <dbReference type="NCBI Taxonomy" id="1206336"/>
    <lineage>
        <taxon>Bacteria</taxon>
        <taxon>Pseudomonadati</taxon>
        <taxon>Pseudomonadota</taxon>
        <taxon>Alphaproteobacteria</taxon>
        <taxon>Rhodobacterales</taxon>
        <taxon>Paracoccaceae</taxon>
        <taxon>Puniceibacterium</taxon>
    </lineage>
</organism>
<proteinExistence type="predicted"/>
<dbReference type="Pfam" id="PF10442">
    <property type="entry name" value="FIST_C"/>
    <property type="match status" value="1"/>
</dbReference>